<feature type="transmembrane region" description="Helical" evidence="5">
    <location>
        <begin position="443"/>
        <end position="462"/>
    </location>
</feature>
<dbReference type="InterPro" id="IPR036259">
    <property type="entry name" value="MFS_trans_sf"/>
</dbReference>
<feature type="transmembrane region" description="Helical" evidence="5">
    <location>
        <begin position="192"/>
        <end position="211"/>
    </location>
</feature>
<evidence type="ECO:0000256" key="3">
    <source>
        <dbReference type="ARBA" id="ARBA00022989"/>
    </source>
</evidence>
<organism evidence="7 8">
    <name type="scientific">Lentinula lateritia</name>
    <dbReference type="NCBI Taxonomy" id="40482"/>
    <lineage>
        <taxon>Eukaryota</taxon>
        <taxon>Fungi</taxon>
        <taxon>Dikarya</taxon>
        <taxon>Basidiomycota</taxon>
        <taxon>Agaricomycotina</taxon>
        <taxon>Agaricomycetes</taxon>
        <taxon>Agaricomycetidae</taxon>
        <taxon>Agaricales</taxon>
        <taxon>Marasmiineae</taxon>
        <taxon>Omphalotaceae</taxon>
        <taxon>Lentinula</taxon>
    </lineage>
</organism>
<keyword evidence="3 5" id="KW-1133">Transmembrane helix</keyword>
<dbReference type="EMBL" id="JANVFS010000037">
    <property type="protein sequence ID" value="KAJ4468596.1"/>
    <property type="molecule type" value="Genomic_DNA"/>
</dbReference>
<feature type="transmembrane region" description="Helical" evidence="5">
    <location>
        <begin position="123"/>
        <end position="143"/>
    </location>
</feature>
<feature type="transmembrane region" description="Helical" evidence="5">
    <location>
        <begin position="163"/>
        <end position="180"/>
    </location>
</feature>
<dbReference type="Proteomes" id="UP001150238">
    <property type="component" value="Unassembled WGS sequence"/>
</dbReference>
<feature type="transmembrane region" description="Helical" evidence="5">
    <location>
        <begin position="248"/>
        <end position="274"/>
    </location>
</feature>
<reference evidence="7" key="2">
    <citation type="journal article" date="2023" name="Proc. Natl. Acad. Sci. U.S.A.">
        <title>A global phylogenomic analysis of the shiitake genus Lentinula.</title>
        <authorList>
            <person name="Sierra-Patev S."/>
            <person name="Min B."/>
            <person name="Naranjo-Ortiz M."/>
            <person name="Looney B."/>
            <person name="Konkel Z."/>
            <person name="Slot J.C."/>
            <person name="Sakamoto Y."/>
            <person name="Steenwyk J.L."/>
            <person name="Rokas A."/>
            <person name="Carro J."/>
            <person name="Camarero S."/>
            <person name="Ferreira P."/>
            <person name="Molpeceres G."/>
            <person name="Ruiz-Duenas F.J."/>
            <person name="Serrano A."/>
            <person name="Henrissat B."/>
            <person name="Drula E."/>
            <person name="Hughes K.W."/>
            <person name="Mata J.L."/>
            <person name="Ishikawa N.K."/>
            <person name="Vargas-Isla R."/>
            <person name="Ushijima S."/>
            <person name="Smith C.A."/>
            <person name="Donoghue J."/>
            <person name="Ahrendt S."/>
            <person name="Andreopoulos W."/>
            <person name="He G."/>
            <person name="LaButti K."/>
            <person name="Lipzen A."/>
            <person name="Ng V."/>
            <person name="Riley R."/>
            <person name="Sandor L."/>
            <person name="Barry K."/>
            <person name="Martinez A.T."/>
            <person name="Xiao Y."/>
            <person name="Gibbons J.G."/>
            <person name="Terashima K."/>
            <person name="Grigoriev I.V."/>
            <person name="Hibbett D."/>
        </authorList>
    </citation>
    <scope>NUCLEOTIDE SEQUENCE</scope>
    <source>
        <strain evidence="7">Sp2 HRB7682 ss15</strain>
    </source>
</reference>
<reference evidence="7" key="1">
    <citation type="submission" date="2022-08" db="EMBL/GenBank/DDBJ databases">
        <authorList>
            <consortium name="DOE Joint Genome Institute"/>
            <person name="Min B."/>
            <person name="Riley R."/>
            <person name="Sierra-Patev S."/>
            <person name="Naranjo-Ortiz M."/>
            <person name="Looney B."/>
            <person name="Konkel Z."/>
            <person name="Slot J.C."/>
            <person name="Sakamoto Y."/>
            <person name="Steenwyk J.L."/>
            <person name="Rokas A."/>
            <person name="Carro J."/>
            <person name="Camarero S."/>
            <person name="Ferreira P."/>
            <person name="Molpeceres G."/>
            <person name="Ruiz-Duenas F.J."/>
            <person name="Serrano A."/>
            <person name="Henrissat B."/>
            <person name="Drula E."/>
            <person name="Hughes K.W."/>
            <person name="Mata J.L."/>
            <person name="Ishikawa N.K."/>
            <person name="Vargas-Isla R."/>
            <person name="Ushijima S."/>
            <person name="Smith C.A."/>
            <person name="Ahrendt S."/>
            <person name="Andreopoulos W."/>
            <person name="He G."/>
            <person name="Labutti K."/>
            <person name="Lipzen A."/>
            <person name="Ng V."/>
            <person name="Sandor L."/>
            <person name="Barry K."/>
            <person name="Martinez A.T."/>
            <person name="Xiao Y."/>
            <person name="Gibbons J.G."/>
            <person name="Terashima K."/>
            <person name="Hibbett D.S."/>
            <person name="Grigoriev I.V."/>
        </authorList>
    </citation>
    <scope>NUCLEOTIDE SEQUENCE</scope>
    <source>
        <strain evidence="7">Sp2 HRB7682 ss15</strain>
    </source>
</reference>
<feature type="transmembrane region" description="Helical" evidence="5">
    <location>
        <begin position="397"/>
        <end position="416"/>
    </location>
</feature>
<comment type="subcellular location">
    <subcellularLocation>
        <location evidence="1">Membrane</location>
        <topology evidence="1">Multi-pass membrane protein</topology>
    </subcellularLocation>
</comment>
<evidence type="ECO:0000259" key="6">
    <source>
        <dbReference type="PROSITE" id="PS50850"/>
    </source>
</evidence>
<evidence type="ECO:0000256" key="1">
    <source>
        <dbReference type="ARBA" id="ARBA00004141"/>
    </source>
</evidence>
<keyword evidence="2 5" id="KW-0812">Transmembrane</keyword>
<proteinExistence type="predicted"/>
<evidence type="ECO:0000313" key="8">
    <source>
        <dbReference type="Proteomes" id="UP001150238"/>
    </source>
</evidence>
<dbReference type="PROSITE" id="PS50850">
    <property type="entry name" value="MFS"/>
    <property type="match status" value="1"/>
</dbReference>
<feature type="transmembrane region" description="Helical" evidence="5">
    <location>
        <begin position="358"/>
        <end position="377"/>
    </location>
</feature>
<feature type="transmembrane region" description="Helical" evidence="5">
    <location>
        <begin position="468"/>
        <end position="493"/>
    </location>
</feature>
<feature type="transmembrane region" description="Helical" evidence="5">
    <location>
        <begin position="538"/>
        <end position="557"/>
    </location>
</feature>
<dbReference type="CDD" id="cd17323">
    <property type="entry name" value="MFS_Tpo1_MDR_like"/>
    <property type="match status" value="1"/>
</dbReference>
<evidence type="ECO:0000256" key="5">
    <source>
        <dbReference type="SAM" id="Phobius"/>
    </source>
</evidence>
<dbReference type="Pfam" id="PF07690">
    <property type="entry name" value="MFS_1"/>
    <property type="match status" value="1"/>
</dbReference>
<protein>
    <submittedName>
        <fullName evidence="7">Major facilitator superfamily domain-containing protein</fullName>
    </submittedName>
</protein>
<dbReference type="AlphaFoldDB" id="A0A9W8ZW66"/>
<dbReference type="GO" id="GO:0015244">
    <property type="term" value="F:fluconazole transmembrane transporter activity"/>
    <property type="evidence" value="ECO:0007669"/>
    <property type="project" value="TreeGrafter"/>
</dbReference>
<dbReference type="FunFam" id="1.20.1250.20:FF:000011">
    <property type="entry name" value="MFS multidrug transporter, putative"/>
    <property type="match status" value="1"/>
</dbReference>
<evidence type="ECO:0000256" key="2">
    <source>
        <dbReference type="ARBA" id="ARBA00022692"/>
    </source>
</evidence>
<feature type="transmembrane region" description="Helical" evidence="5">
    <location>
        <begin position="286"/>
        <end position="305"/>
    </location>
</feature>
<dbReference type="PANTHER" id="PTHR23502">
    <property type="entry name" value="MAJOR FACILITATOR SUPERFAMILY"/>
    <property type="match status" value="1"/>
</dbReference>
<evidence type="ECO:0000256" key="4">
    <source>
        <dbReference type="ARBA" id="ARBA00023136"/>
    </source>
</evidence>
<feature type="domain" description="Major facilitator superfamily (MFS) profile" evidence="6">
    <location>
        <begin position="125"/>
        <end position="570"/>
    </location>
</feature>
<dbReference type="GO" id="GO:1990961">
    <property type="term" value="P:xenobiotic detoxification by transmembrane export across the plasma membrane"/>
    <property type="evidence" value="ECO:0007669"/>
    <property type="project" value="TreeGrafter"/>
</dbReference>
<sequence>MVADLIRDSTIGQFINFVSNGRFLPYEDQRPDFIIPTHFLTKQLATSDASTLCGDANENKKTSGAVTPSTVFTRENTFVVGEKLAEIDMKLDEKNDTSDPNVVGWYGDDDPDNPRNWYSAKQAFVAFLISLMTFTMYIGSAIYTPSIPGIMEEFNVSLPHATLGLTLYVLGYGIGPMFLSPLQELPIFGRNSIYMASLFLFILFQIPIFTATNIQTILAFRFVTGFFGSPALATGGASMADIYPSRQVAYVVGIWAIGAVGGPIFGPVVGGFAAQVNGWRWPQYELIWLSAFSFVFLMLLLPETYEPTILLKRAQRLRKMTRNQQLMSQAEKDTQGETVAEVLKEALLRPFILAKEPALMFANVYLGFVYAIFYLWFEAFPLVFTDIYHFNLGLSGLPFLGFLVSAAFTYTSYALYQKYHFQPRSDRAKAGGQELAPEARLEIGLIASLFIPTSLFIFGFTSRESVPWIVPVIGAALYLPGIYLNFQSILMYVTSAYPSYEASVLAGNDLFRSSIASVFPLFGRTFFVNLGLGPGSALLAGVSLALMPVFWSLFKWGHVLRRRSKYSQTT</sequence>
<dbReference type="InterPro" id="IPR020846">
    <property type="entry name" value="MFS_dom"/>
</dbReference>
<dbReference type="InterPro" id="IPR011701">
    <property type="entry name" value="MFS"/>
</dbReference>
<dbReference type="Gene3D" id="1.20.1250.20">
    <property type="entry name" value="MFS general substrate transporter like domains"/>
    <property type="match status" value="1"/>
</dbReference>
<keyword evidence="4 5" id="KW-0472">Membrane</keyword>
<dbReference type="GO" id="GO:0005886">
    <property type="term" value="C:plasma membrane"/>
    <property type="evidence" value="ECO:0007669"/>
    <property type="project" value="TreeGrafter"/>
</dbReference>
<accession>A0A9W8ZW66</accession>
<comment type="caution">
    <text evidence="7">The sequence shown here is derived from an EMBL/GenBank/DDBJ whole genome shotgun (WGS) entry which is preliminary data.</text>
</comment>
<name>A0A9W8ZW66_9AGAR</name>
<dbReference type="PANTHER" id="PTHR23502:SF23">
    <property type="entry name" value="FLUCONAZOLE RESISTANCE PROTEIN 1"/>
    <property type="match status" value="1"/>
</dbReference>
<gene>
    <name evidence="7" type="ORF">C8J55DRAFT_564746</name>
</gene>
<dbReference type="SUPFAM" id="SSF103473">
    <property type="entry name" value="MFS general substrate transporter"/>
    <property type="match status" value="1"/>
</dbReference>
<evidence type="ECO:0000313" key="7">
    <source>
        <dbReference type="EMBL" id="KAJ4468596.1"/>
    </source>
</evidence>